<evidence type="ECO:0008006" key="4">
    <source>
        <dbReference type="Google" id="ProtNLM"/>
    </source>
</evidence>
<dbReference type="Proteomes" id="UP000224567">
    <property type="component" value="Unassembled WGS sequence"/>
</dbReference>
<dbReference type="InterPro" id="IPR033244">
    <property type="entry name" value="MED32"/>
</dbReference>
<dbReference type="GO" id="GO:0010150">
    <property type="term" value="P:leaf senescence"/>
    <property type="evidence" value="ECO:0007669"/>
    <property type="project" value="InterPro"/>
</dbReference>
<keyword evidence="3" id="KW-1185">Reference proteome</keyword>
<organism evidence="2 3">
    <name type="scientific">Capsicum baccatum</name>
    <name type="common">Peruvian pepper</name>
    <dbReference type="NCBI Taxonomy" id="33114"/>
    <lineage>
        <taxon>Eukaryota</taxon>
        <taxon>Viridiplantae</taxon>
        <taxon>Streptophyta</taxon>
        <taxon>Embryophyta</taxon>
        <taxon>Tracheophyta</taxon>
        <taxon>Spermatophyta</taxon>
        <taxon>Magnoliopsida</taxon>
        <taxon>eudicotyledons</taxon>
        <taxon>Gunneridae</taxon>
        <taxon>Pentapetalae</taxon>
        <taxon>asterids</taxon>
        <taxon>lamiids</taxon>
        <taxon>Solanales</taxon>
        <taxon>Solanaceae</taxon>
        <taxon>Solanoideae</taxon>
        <taxon>Capsiceae</taxon>
        <taxon>Capsicum</taxon>
    </lineage>
</organism>
<protein>
    <recommendedName>
        <fullName evidence="4">Mediator of RNA polymerase II transcription subunit 32</fullName>
    </recommendedName>
</protein>
<gene>
    <name evidence="2" type="ORF">CQW23_22485</name>
</gene>
<dbReference type="STRING" id="33114.A0A2G2W106"/>
<evidence type="ECO:0000256" key="1">
    <source>
        <dbReference type="SAM" id="MobiDB-lite"/>
    </source>
</evidence>
<dbReference type="OrthoDB" id="782223at2759"/>
<proteinExistence type="predicted"/>
<reference evidence="3" key="2">
    <citation type="journal article" date="2017" name="J. Anim. Genet.">
        <title>Multiple reference genome sequences of hot pepper reveal the massive evolution of plant disease resistance genes by retroduplication.</title>
        <authorList>
            <person name="Kim S."/>
            <person name="Park J."/>
            <person name="Yeom S.-I."/>
            <person name="Kim Y.-M."/>
            <person name="Seo E."/>
            <person name="Kim K.-T."/>
            <person name="Kim M.-S."/>
            <person name="Lee J.M."/>
            <person name="Cheong K."/>
            <person name="Shin H.-S."/>
            <person name="Kim S.-B."/>
            <person name="Han K."/>
            <person name="Lee J."/>
            <person name="Park M."/>
            <person name="Lee H.-A."/>
            <person name="Lee H.-Y."/>
            <person name="Lee Y."/>
            <person name="Oh S."/>
            <person name="Lee J.H."/>
            <person name="Choi E."/>
            <person name="Choi E."/>
            <person name="Lee S.E."/>
            <person name="Jeon J."/>
            <person name="Kim H."/>
            <person name="Choi G."/>
            <person name="Song H."/>
            <person name="Lee J."/>
            <person name="Lee S.-C."/>
            <person name="Kwon J.-K."/>
            <person name="Lee H.-Y."/>
            <person name="Koo N."/>
            <person name="Hong Y."/>
            <person name="Kim R.W."/>
            <person name="Kang W.-H."/>
            <person name="Huh J.H."/>
            <person name="Kang B.-C."/>
            <person name="Yang T.-J."/>
            <person name="Lee Y.-H."/>
            <person name="Bennetzen J.L."/>
            <person name="Choi D."/>
        </authorList>
    </citation>
    <scope>NUCLEOTIDE SEQUENCE [LARGE SCALE GENOMIC DNA]</scope>
    <source>
        <strain evidence="3">cv. PBC81</strain>
    </source>
</reference>
<evidence type="ECO:0000313" key="2">
    <source>
        <dbReference type="EMBL" id="PHT38912.1"/>
    </source>
</evidence>
<dbReference type="EMBL" id="MLFT02000009">
    <property type="protein sequence ID" value="PHT38912.1"/>
    <property type="molecule type" value="Genomic_DNA"/>
</dbReference>
<dbReference type="GO" id="GO:0006355">
    <property type="term" value="P:regulation of DNA-templated transcription"/>
    <property type="evidence" value="ECO:0007669"/>
    <property type="project" value="InterPro"/>
</dbReference>
<reference evidence="2 3" key="1">
    <citation type="journal article" date="2017" name="Genome Biol.">
        <title>New reference genome sequences of hot pepper reveal the massive evolution of plant disease-resistance genes by retroduplication.</title>
        <authorList>
            <person name="Kim S."/>
            <person name="Park J."/>
            <person name="Yeom S.I."/>
            <person name="Kim Y.M."/>
            <person name="Seo E."/>
            <person name="Kim K.T."/>
            <person name="Kim M.S."/>
            <person name="Lee J.M."/>
            <person name="Cheong K."/>
            <person name="Shin H.S."/>
            <person name="Kim S.B."/>
            <person name="Han K."/>
            <person name="Lee J."/>
            <person name="Park M."/>
            <person name="Lee H.A."/>
            <person name="Lee H.Y."/>
            <person name="Lee Y."/>
            <person name="Oh S."/>
            <person name="Lee J.H."/>
            <person name="Choi E."/>
            <person name="Choi E."/>
            <person name="Lee S.E."/>
            <person name="Jeon J."/>
            <person name="Kim H."/>
            <person name="Choi G."/>
            <person name="Song H."/>
            <person name="Lee J."/>
            <person name="Lee S.C."/>
            <person name="Kwon J.K."/>
            <person name="Lee H.Y."/>
            <person name="Koo N."/>
            <person name="Hong Y."/>
            <person name="Kim R.W."/>
            <person name="Kang W.H."/>
            <person name="Huh J.H."/>
            <person name="Kang B.C."/>
            <person name="Yang T.J."/>
            <person name="Lee Y.H."/>
            <person name="Bennetzen J.L."/>
            <person name="Choi D."/>
        </authorList>
    </citation>
    <scope>NUCLEOTIDE SEQUENCE [LARGE SCALE GENOMIC DNA]</scope>
    <source>
        <strain evidence="3">cv. PBC81</strain>
    </source>
</reference>
<dbReference type="GO" id="GO:0009631">
    <property type="term" value="P:cold acclimation"/>
    <property type="evidence" value="ECO:0007669"/>
    <property type="project" value="InterPro"/>
</dbReference>
<sequence>MDAIVDSMEKAYQEFVTAAAIVLETSEANGGKQVDGVDPSLESFIRHLQLFKDTCDEAQEFVEYLKNSLGCGKFPDNLSYSPEQVSDNDHSNSTSKTDANVESVASDVKSVATDVEYVATDLESVATDLDGLGVGIGGGLGCIGCGVGGPFVATGRISAGRS</sequence>
<feature type="region of interest" description="Disordered" evidence="1">
    <location>
        <begin position="80"/>
        <end position="100"/>
    </location>
</feature>
<accession>A0A2G2W106</accession>
<dbReference type="PANTHER" id="PTHR35989:SF2">
    <property type="entry name" value="MEDIATOR OF RNA POLYMERASE II TRANSCRIPTION SUBUNIT 32-LIKE"/>
    <property type="match status" value="1"/>
</dbReference>
<dbReference type="PANTHER" id="PTHR35989">
    <property type="entry name" value="MEDIATOR OF RNA POLYMERASE II TRANSCRIPTION SUBUNIT 32"/>
    <property type="match status" value="1"/>
</dbReference>
<dbReference type="GO" id="GO:0016592">
    <property type="term" value="C:mediator complex"/>
    <property type="evidence" value="ECO:0007669"/>
    <property type="project" value="InterPro"/>
</dbReference>
<evidence type="ECO:0000313" key="3">
    <source>
        <dbReference type="Proteomes" id="UP000224567"/>
    </source>
</evidence>
<comment type="caution">
    <text evidence="2">The sequence shown here is derived from an EMBL/GenBank/DDBJ whole genome shotgun (WGS) entry which is preliminary data.</text>
</comment>
<dbReference type="AlphaFoldDB" id="A0A2G2W106"/>
<name>A0A2G2W106_CAPBA</name>
<dbReference type="GO" id="GO:0048364">
    <property type="term" value="P:root development"/>
    <property type="evidence" value="ECO:0007669"/>
    <property type="project" value="InterPro"/>
</dbReference>